<evidence type="ECO:0000313" key="4">
    <source>
        <dbReference type="Proteomes" id="UP001610631"/>
    </source>
</evidence>
<dbReference type="EMBL" id="JBBDHD010000007">
    <property type="protein sequence ID" value="MFH7594395.1"/>
    <property type="molecule type" value="Genomic_DNA"/>
</dbReference>
<feature type="domain" description="Competence protein CoiA nuclease-like" evidence="2">
    <location>
        <begin position="76"/>
        <end position="156"/>
    </location>
</feature>
<gene>
    <name evidence="3" type="ORF">WDV06_04720</name>
</gene>
<sequence>MAFTALHPEAGRLDVSQPDLGGGLAWSDVYRVRPRPGLTCPECGWGVHAKHTPRPRRLRMFAHDAGRPPECTMAEESWEHHMLKLEMASAIRAAGWHADLEVSAQDGTWRADVMATSPDGVRRMAWEAQLSPITVEDIHARTARYRACGIDVCWVSPHPRPPMWMGEVPSIRVRPPLDDHPGCWSVEDGLAGFNPVAGQWEFQVAPLPRFVAWVLRGAVITDRVLPGYRRVSRIVEGEYESCVRDMWWTSRRSARAQVEYERLRPQREAAAQAREAERQRRAAEAARRREERAAANRRLRAEAAARGRRTREAQAERERATRRAAAEQRRAVEEQRRIRDEAELARRAVLEQKAVGIAAAWWARLSPGQVEELFAAVREEAEEDGVVLSNPNARAGVPAFAYGVPVHGGGLYGVVRPCPDLAVLSPQLVFQRIFVRNLDEAQELVNAGIPPWRIRDLGFPEHQ</sequence>
<evidence type="ECO:0000313" key="3">
    <source>
        <dbReference type="EMBL" id="MFH7594395.1"/>
    </source>
</evidence>
<dbReference type="RefSeq" id="WP_395508327.1">
    <property type="nucleotide sequence ID" value="NZ_JBBDHD010000007.1"/>
</dbReference>
<protein>
    <submittedName>
        <fullName evidence="3">Competence protein CoiA family protein</fullName>
    </submittedName>
</protein>
<accession>A0ABW7P8N5</accession>
<dbReference type="Proteomes" id="UP001610631">
    <property type="component" value="Unassembled WGS sequence"/>
</dbReference>
<reference evidence="3 4" key="1">
    <citation type="submission" date="2024-03" db="EMBL/GenBank/DDBJ databases">
        <title>Whole genome sequencing of Streptomyces racemochromogenes, to identify antimicrobial biosynthetic gene clusters.</title>
        <authorList>
            <person name="Suryawanshi P."/>
            <person name="Krishnaraj P.U."/>
            <person name="Arun Y.P."/>
            <person name="Suryawanshi M.P."/>
            <person name="Rakshit O."/>
        </authorList>
    </citation>
    <scope>NUCLEOTIDE SEQUENCE [LARGE SCALE GENOMIC DNA]</scope>
    <source>
        <strain evidence="3 4">AUDT626</strain>
    </source>
</reference>
<keyword evidence="4" id="KW-1185">Reference proteome</keyword>
<dbReference type="Pfam" id="PF06054">
    <property type="entry name" value="CoiA_nuc"/>
    <property type="match status" value="1"/>
</dbReference>
<comment type="caution">
    <text evidence="3">The sequence shown here is derived from an EMBL/GenBank/DDBJ whole genome shotgun (WGS) entry which is preliminary data.</text>
</comment>
<name>A0ABW7P8N5_9ACTN</name>
<organism evidence="3 4">
    <name type="scientific">Streptomyces racemochromogenes</name>
    <dbReference type="NCBI Taxonomy" id="67353"/>
    <lineage>
        <taxon>Bacteria</taxon>
        <taxon>Bacillati</taxon>
        <taxon>Actinomycetota</taxon>
        <taxon>Actinomycetes</taxon>
        <taxon>Kitasatosporales</taxon>
        <taxon>Streptomycetaceae</taxon>
        <taxon>Streptomyces</taxon>
    </lineage>
</organism>
<evidence type="ECO:0000259" key="2">
    <source>
        <dbReference type="Pfam" id="PF06054"/>
    </source>
</evidence>
<proteinExistence type="predicted"/>
<dbReference type="InterPro" id="IPR010330">
    <property type="entry name" value="CoiA_nuc"/>
</dbReference>
<feature type="region of interest" description="Disordered" evidence="1">
    <location>
        <begin position="299"/>
        <end position="331"/>
    </location>
</feature>
<evidence type="ECO:0000256" key="1">
    <source>
        <dbReference type="SAM" id="MobiDB-lite"/>
    </source>
</evidence>